<keyword evidence="2" id="KW-0812">Transmembrane</keyword>
<feature type="coiled-coil region" evidence="1">
    <location>
        <begin position="128"/>
        <end position="212"/>
    </location>
</feature>
<evidence type="ECO:0000313" key="3">
    <source>
        <dbReference type="EMBL" id="QDU68635.1"/>
    </source>
</evidence>
<sequence>MSSAKRGAAQVSVVWVITFGVIALASIFFGYIAQDDKAIMVTERDSAVAEMADSDAKFEGAQDARREVSRVLGFYDTTSADIDSNVDTAKAALESFKDTFSEAGDLEGNFQAVLPIAERMYRSKVAELSELQSTITRQQGEIDTVKTQRDNDLRAKDEEITRLSNQLRDEQANASEREDELQRRLAQASGQADDLDQRVRQLQRDMDVLGRDKDREIAMLRGRLTEQGEKLAFLRPAARELPDARIVSVSSELGLAWIDIGANQRLARGVGFKIQSGKPGAQEVKAIAEVTQVMADMAEIQISGLVDPFDPVVPGDVLINELYDPTGERNAVLIGRFSGSYDEGQLRALLGRMGINVQDSLSLTTDYAIVGSEVYVDEFGDAYEEPVDPSNLPIYSEAVAQGCKVIPIAQVREYFKF</sequence>
<proteinExistence type="predicted"/>
<feature type="transmembrane region" description="Helical" evidence="2">
    <location>
        <begin position="12"/>
        <end position="33"/>
    </location>
</feature>
<keyword evidence="4" id="KW-1185">Reference proteome</keyword>
<protein>
    <recommendedName>
        <fullName evidence="5">BRCT domain-containing protein</fullName>
    </recommendedName>
</protein>
<keyword evidence="2" id="KW-1133">Transmembrane helix</keyword>
<evidence type="ECO:0000313" key="4">
    <source>
        <dbReference type="Proteomes" id="UP000316921"/>
    </source>
</evidence>
<organism evidence="3 4">
    <name type="scientific">Engelhardtia mirabilis</name>
    <dbReference type="NCBI Taxonomy" id="2528011"/>
    <lineage>
        <taxon>Bacteria</taxon>
        <taxon>Pseudomonadati</taxon>
        <taxon>Planctomycetota</taxon>
        <taxon>Planctomycetia</taxon>
        <taxon>Planctomycetia incertae sedis</taxon>
        <taxon>Engelhardtia</taxon>
    </lineage>
</organism>
<dbReference type="RefSeq" id="WP_145067818.1">
    <property type="nucleotide sequence ID" value="NZ_CP036287.1"/>
</dbReference>
<reference evidence="3 4" key="1">
    <citation type="submission" date="2019-02" db="EMBL/GenBank/DDBJ databases">
        <title>Deep-cultivation of Planctomycetes and their phenomic and genomic characterization uncovers novel biology.</title>
        <authorList>
            <person name="Wiegand S."/>
            <person name="Jogler M."/>
            <person name="Boedeker C."/>
            <person name="Pinto D."/>
            <person name="Vollmers J."/>
            <person name="Rivas-Marin E."/>
            <person name="Kohn T."/>
            <person name="Peeters S.H."/>
            <person name="Heuer A."/>
            <person name="Rast P."/>
            <person name="Oberbeckmann S."/>
            <person name="Bunk B."/>
            <person name="Jeske O."/>
            <person name="Meyerdierks A."/>
            <person name="Storesund J.E."/>
            <person name="Kallscheuer N."/>
            <person name="Luecker S."/>
            <person name="Lage O.M."/>
            <person name="Pohl T."/>
            <person name="Merkel B.J."/>
            <person name="Hornburger P."/>
            <person name="Mueller R.-W."/>
            <person name="Bruemmer F."/>
            <person name="Labrenz M."/>
            <person name="Spormann A.M."/>
            <person name="Op den Camp H."/>
            <person name="Overmann J."/>
            <person name="Amann R."/>
            <person name="Jetten M.S.M."/>
            <person name="Mascher T."/>
            <person name="Medema M.H."/>
            <person name="Devos D.P."/>
            <person name="Kaster A.-K."/>
            <person name="Ovreas L."/>
            <person name="Rohde M."/>
            <person name="Galperin M.Y."/>
            <person name="Jogler C."/>
        </authorList>
    </citation>
    <scope>NUCLEOTIDE SEQUENCE [LARGE SCALE GENOMIC DNA]</scope>
    <source>
        <strain evidence="3 4">Pla133</strain>
    </source>
</reference>
<evidence type="ECO:0000256" key="1">
    <source>
        <dbReference type="SAM" id="Coils"/>
    </source>
</evidence>
<keyword evidence="1" id="KW-0175">Coiled coil</keyword>
<evidence type="ECO:0000256" key="2">
    <source>
        <dbReference type="SAM" id="Phobius"/>
    </source>
</evidence>
<gene>
    <name evidence="3" type="ORF">Pla133_37370</name>
</gene>
<keyword evidence="2" id="KW-0472">Membrane</keyword>
<dbReference type="EMBL" id="CP036287">
    <property type="protein sequence ID" value="QDU68635.1"/>
    <property type="molecule type" value="Genomic_DNA"/>
</dbReference>
<evidence type="ECO:0008006" key="5">
    <source>
        <dbReference type="Google" id="ProtNLM"/>
    </source>
</evidence>
<dbReference type="KEGG" id="pbap:Pla133_37370"/>
<accession>A0A518BNS9</accession>
<dbReference type="Proteomes" id="UP000316921">
    <property type="component" value="Chromosome"/>
</dbReference>
<dbReference type="AlphaFoldDB" id="A0A518BNS9"/>
<name>A0A518BNS9_9BACT</name>